<evidence type="ECO:0000259" key="1">
    <source>
        <dbReference type="PROSITE" id="PS50142"/>
    </source>
</evidence>
<dbReference type="InterPro" id="IPR036389">
    <property type="entry name" value="RNase_III_sf"/>
</dbReference>
<organism evidence="2 3">
    <name type="scientific">Albugo candida</name>
    <dbReference type="NCBI Taxonomy" id="65357"/>
    <lineage>
        <taxon>Eukaryota</taxon>
        <taxon>Sar</taxon>
        <taxon>Stramenopiles</taxon>
        <taxon>Oomycota</taxon>
        <taxon>Peronosporomycetes</taxon>
        <taxon>Albuginales</taxon>
        <taxon>Albuginaceae</taxon>
        <taxon>Albugo</taxon>
    </lineage>
</organism>
<dbReference type="SUPFAM" id="SSF69065">
    <property type="entry name" value="RNase III domain-like"/>
    <property type="match status" value="2"/>
</dbReference>
<dbReference type="PROSITE" id="PS50142">
    <property type="entry name" value="RNASE_3_2"/>
    <property type="match status" value="2"/>
</dbReference>
<sequence length="842" mass="95534">MSCNNGDRTTTSHHMSAVYGANAIDIDGQKRITNDLLFVSSSCDALMGLRLKWEAEANPRCGEKTAFRFSNEVYLFDGFLVLYHNQNEMPPKIPALEYTRHDIKCKITYIPEDIPSALLSLKGENDERQYIKPQESRALYLLQHYFFAQLLGIQPMHLYSRRDDLPFGHVDEVADFHIIPRFILVTNATVENMEALHDPRRIGFGSGSLLPLTRILEYLEMTSRFAATAFLAEFKPSQLIDCIVSTRVNGEPAAFRVDAVVKKGCSAKMEHEDQKDLNSELPKSSEDAESLPSIHLQHIGKGSDGSSKSKLITRWEEKGPFLQISPKVEKETHSLDPELCNLTGLRTDVFELGAAMPVILKHVRHCKLTFSFTKKFKSLPRDMALMLRVCTHASFFDVGMQSVNTVEATIARVRMGHIFIPEATLKKRKFVEFDNDRDHTKQNHRQDSAAIKPCSQDRLAFLGNEVLKFLAASSLYTNTTDVYENHAEDLSIRVLDTTVKYIAESAGLDSILQSAFDLSTLKSKTKQSMLENCIKALIGAIYLESGIERCQAFLIEFSEKSNAEILRLAFTRVEKMINVVRNSSNSQLERSIESTYTDAFHQQFTTFTDVKIVRTSHWIQNIKNCWSNSEVTARSIKVMESLWIMHLGEAMIDMVVAVFLIHAFPCSKDELLPRVHSCATNNQERLATIRKAGFVHLLPLFPDDPEEEKDINVDILVRIFNATLGFLFLENDGSLAFVTQMLKRVMLDDVVAVIERREWQSPIQSFGRYLLSWDKLNRKRTRCTFKRLRINSADSHGRFAVALYVNDFMVARGRGISVSAAQEVACAKALCLFGLRRFDFKG</sequence>
<comment type="caution">
    <text evidence="2">The sequence shown here is derived from an EMBL/GenBank/DDBJ whole genome shotgun (WGS) entry which is preliminary data.</text>
</comment>
<feature type="domain" description="RNase III" evidence="1">
    <location>
        <begin position="647"/>
        <end position="732"/>
    </location>
</feature>
<keyword evidence="3" id="KW-1185">Reference proteome</keyword>
<feature type="domain" description="RNase III" evidence="1">
    <location>
        <begin position="422"/>
        <end position="546"/>
    </location>
</feature>
<dbReference type="EMBL" id="CAIX01000211">
    <property type="protein sequence ID" value="CCI10309.1"/>
    <property type="molecule type" value="Genomic_DNA"/>
</dbReference>
<evidence type="ECO:0000313" key="3">
    <source>
        <dbReference type="Proteomes" id="UP000053237"/>
    </source>
</evidence>
<protein>
    <recommendedName>
        <fullName evidence="1">RNase III domain-containing protein</fullName>
    </recommendedName>
</protein>
<dbReference type="InParanoid" id="A0A024FUH4"/>
<dbReference type="Gene3D" id="1.10.1520.10">
    <property type="entry name" value="Ribonuclease III domain"/>
    <property type="match status" value="2"/>
</dbReference>
<dbReference type="InterPro" id="IPR000999">
    <property type="entry name" value="RNase_III_dom"/>
</dbReference>
<dbReference type="STRING" id="65357.A0A024FUH4"/>
<dbReference type="Proteomes" id="UP000053237">
    <property type="component" value="Unassembled WGS sequence"/>
</dbReference>
<proteinExistence type="predicted"/>
<dbReference type="SMART" id="SM00535">
    <property type="entry name" value="RIBOc"/>
    <property type="match status" value="1"/>
</dbReference>
<dbReference type="CDD" id="cd00593">
    <property type="entry name" value="RIBOc"/>
    <property type="match status" value="1"/>
</dbReference>
<dbReference type="GO" id="GO:0004525">
    <property type="term" value="F:ribonuclease III activity"/>
    <property type="evidence" value="ECO:0007669"/>
    <property type="project" value="InterPro"/>
</dbReference>
<reference evidence="2 3" key="1">
    <citation type="submission" date="2012-05" db="EMBL/GenBank/DDBJ databases">
        <title>Recombination and specialization in a pathogen metapopulation.</title>
        <authorList>
            <person name="Gardiner A."/>
            <person name="Kemen E."/>
            <person name="Schultz-Larsen T."/>
            <person name="MacLean D."/>
            <person name="Van Oosterhout C."/>
            <person name="Jones J.D.G."/>
        </authorList>
    </citation>
    <scope>NUCLEOTIDE SEQUENCE [LARGE SCALE GENOMIC DNA]</scope>
    <source>
        <strain evidence="2 3">Ac Nc2</strain>
    </source>
</reference>
<accession>A0A024FUH4</accession>
<gene>
    <name evidence="2" type="ORF">BN9_093050</name>
</gene>
<name>A0A024FUH4_9STRA</name>
<evidence type="ECO:0000313" key="2">
    <source>
        <dbReference type="EMBL" id="CCI10309.1"/>
    </source>
</evidence>
<dbReference type="GO" id="GO:0006396">
    <property type="term" value="P:RNA processing"/>
    <property type="evidence" value="ECO:0007669"/>
    <property type="project" value="InterPro"/>
</dbReference>
<dbReference type="OrthoDB" id="67027at2759"/>
<dbReference type="AlphaFoldDB" id="A0A024FUH4"/>
<dbReference type="Pfam" id="PF14622">
    <property type="entry name" value="Ribonucleas_3_3"/>
    <property type="match status" value="1"/>
</dbReference>